<keyword evidence="1" id="KW-0732">Signal</keyword>
<gene>
    <name evidence="2" type="ORF">HW115_15385</name>
</gene>
<dbReference type="Gene3D" id="2.30.30.700">
    <property type="entry name" value="SLA1 homology domain 1"/>
    <property type="match status" value="1"/>
</dbReference>
<sequence length="245" mass="27865">MFSKRLILACTILAILPSQAEMRRFQNADETKSFYAELTGYDEKTKRVTVRNKAGRKQSFSIEILSEDDRTYVKENAKRLAVGESISISLRKFQDKSEKQLEPRIENRVAPSGYTISLNNRSKSSFTNLTLNYTLYYTVQDYLSPERTPKQVSGTLTCEEITSRETVTLKTETIGIVSGKLEPVIKYKTKKNRDGQSYTEPYVDKPGGRRKDQMVGCKIELIIDGEVVKTETEGTIQMEKISEGL</sequence>
<feature type="signal peptide" evidence="1">
    <location>
        <begin position="1"/>
        <end position="20"/>
    </location>
</feature>
<dbReference type="EMBL" id="JACBAZ010000007">
    <property type="protein sequence ID" value="NWK57005.1"/>
    <property type="molecule type" value="Genomic_DNA"/>
</dbReference>
<dbReference type="Proteomes" id="UP000557872">
    <property type="component" value="Unassembled WGS sequence"/>
</dbReference>
<dbReference type="RefSeq" id="WP_178933836.1">
    <property type="nucleotide sequence ID" value="NZ_JACBAZ010000007.1"/>
</dbReference>
<evidence type="ECO:0000313" key="2">
    <source>
        <dbReference type="EMBL" id="NWK57005.1"/>
    </source>
</evidence>
<feature type="chain" id="PRO_5032650588" evidence="1">
    <location>
        <begin position="21"/>
        <end position="245"/>
    </location>
</feature>
<comment type="caution">
    <text evidence="2">The sequence shown here is derived from an EMBL/GenBank/DDBJ whole genome shotgun (WGS) entry which is preliminary data.</text>
</comment>
<reference evidence="2 3" key="1">
    <citation type="submission" date="2020-07" db="EMBL/GenBank/DDBJ databases">
        <title>Roseicoccus Jingziensis gen. nov., sp. nov., isolated from coastal seawater.</title>
        <authorList>
            <person name="Feng X."/>
        </authorList>
    </citation>
    <scope>NUCLEOTIDE SEQUENCE [LARGE SCALE GENOMIC DNA]</scope>
    <source>
        <strain evidence="2 3">N1E253</strain>
    </source>
</reference>
<keyword evidence="3" id="KW-1185">Reference proteome</keyword>
<evidence type="ECO:0000313" key="3">
    <source>
        <dbReference type="Proteomes" id="UP000557872"/>
    </source>
</evidence>
<evidence type="ECO:0000256" key="1">
    <source>
        <dbReference type="SAM" id="SignalP"/>
    </source>
</evidence>
<organism evidence="2 3">
    <name type="scientific">Oceaniferula marina</name>
    <dbReference type="NCBI Taxonomy" id="2748318"/>
    <lineage>
        <taxon>Bacteria</taxon>
        <taxon>Pseudomonadati</taxon>
        <taxon>Verrucomicrobiota</taxon>
        <taxon>Verrucomicrobiia</taxon>
        <taxon>Verrucomicrobiales</taxon>
        <taxon>Verrucomicrobiaceae</taxon>
        <taxon>Oceaniferula</taxon>
    </lineage>
</organism>
<proteinExistence type="predicted"/>
<name>A0A851GPF4_9BACT</name>
<dbReference type="AlphaFoldDB" id="A0A851GPF4"/>
<protein>
    <submittedName>
        <fullName evidence="2">Uncharacterized protein</fullName>
    </submittedName>
</protein>
<accession>A0A851GPF4</accession>